<dbReference type="Gene3D" id="2.60.40.550">
    <property type="entry name" value="Ecotin"/>
    <property type="match status" value="1"/>
</dbReference>
<evidence type="ECO:0000256" key="2">
    <source>
        <dbReference type="SAM" id="SignalP"/>
    </source>
</evidence>
<proteinExistence type="inferred from homology"/>
<name>A0A418WZ87_9BURK</name>
<dbReference type="GO" id="GO:0004867">
    <property type="term" value="F:serine-type endopeptidase inhibitor activity"/>
    <property type="evidence" value="ECO:0007669"/>
    <property type="project" value="InterPro"/>
</dbReference>
<dbReference type="EMBL" id="QYUN01000002">
    <property type="protein sequence ID" value="RJG05550.1"/>
    <property type="molecule type" value="Genomic_DNA"/>
</dbReference>
<gene>
    <name evidence="3" type="ORF">D3870_05540</name>
</gene>
<dbReference type="Proteomes" id="UP000285190">
    <property type="component" value="Unassembled WGS sequence"/>
</dbReference>
<keyword evidence="2" id="KW-0732">Signal</keyword>
<organism evidence="3 4">
    <name type="scientific">Noviherbaspirillum cavernae</name>
    <dbReference type="NCBI Taxonomy" id="2320862"/>
    <lineage>
        <taxon>Bacteria</taxon>
        <taxon>Pseudomonadati</taxon>
        <taxon>Pseudomonadota</taxon>
        <taxon>Betaproteobacteria</taxon>
        <taxon>Burkholderiales</taxon>
        <taxon>Oxalobacteraceae</taxon>
        <taxon>Noviherbaspirillum</taxon>
    </lineage>
</organism>
<reference evidence="3 4" key="1">
    <citation type="submission" date="2018-09" db="EMBL/GenBank/DDBJ databases">
        <authorList>
            <person name="Zhu H."/>
        </authorList>
    </citation>
    <scope>NUCLEOTIDE SEQUENCE [LARGE SCALE GENOMIC DNA]</scope>
    <source>
        <strain evidence="3 4">K2R10-39</strain>
    </source>
</reference>
<dbReference type="RefSeq" id="WP_119737346.1">
    <property type="nucleotide sequence ID" value="NZ_QYUN01000002.1"/>
</dbReference>
<evidence type="ECO:0000313" key="4">
    <source>
        <dbReference type="Proteomes" id="UP000285190"/>
    </source>
</evidence>
<feature type="signal peptide" evidence="2">
    <location>
        <begin position="1"/>
        <end position="23"/>
    </location>
</feature>
<dbReference type="InterPro" id="IPR005658">
    <property type="entry name" value="Prot_inh_ecotin"/>
</dbReference>
<evidence type="ECO:0000256" key="1">
    <source>
        <dbReference type="ARBA" id="ARBA00010558"/>
    </source>
</evidence>
<accession>A0A418WZ87</accession>
<dbReference type="AlphaFoldDB" id="A0A418WZ87"/>
<sequence length="160" mass="17829">MRTPWIWAITALLFLFAAPASQAADNMRAFPPAEAGMVRYVLQLPEQTDEYAFKVELLVGKTVQVDARNTYFFGGKIEEDIISGWGYTRYKVSQLGPMAGTLMAVDPNAPKVARFVTLGGDPYFIRYNSRLPIVVYAPEGVEVRYRIWAAGAEVKSIEKG</sequence>
<dbReference type="InterPro" id="IPR036198">
    <property type="entry name" value="Ecotin_sf"/>
</dbReference>
<evidence type="ECO:0000313" key="3">
    <source>
        <dbReference type="EMBL" id="RJG05550.1"/>
    </source>
</evidence>
<dbReference type="SUPFAM" id="SSF49772">
    <property type="entry name" value="Ecotin, trypsin inhibitor"/>
    <property type="match status" value="1"/>
</dbReference>
<keyword evidence="4" id="KW-1185">Reference proteome</keyword>
<dbReference type="PIRSF" id="PIRSF006865">
    <property type="entry name" value="Prot_inh_ecotin"/>
    <property type="match status" value="1"/>
</dbReference>
<comment type="similarity">
    <text evidence="1">Belongs to the protease inhibitor I11 (ecotin) family.</text>
</comment>
<dbReference type="OrthoDB" id="997196at2"/>
<dbReference type="Pfam" id="PF03974">
    <property type="entry name" value="Ecotin"/>
    <property type="match status" value="1"/>
</dbReference>
<comment type="caution">
    <text evidence="3">The sequence shown here is derived from an EMBL/GenBank/DDBJ whole genome shotgun (WGS) entry which is preliminary data.</text>
</comment>
<feature type="chain" id="PRO_5019366598" evidence="2">
    <location>
        <begin position="24"/>
        <end position="160"/>
    </location>
</feature>
<dbReference type="PANTHER" id="PTHR35890">
    <property type="match status" value="1"/>
</dbReference>
<dbReference type="PANTHER" id="PTHR35890:SF3">
    <property type="entry name" value="ECOTIN"/>
    <property type="match status" value="1"/>
</dbReference>
<protein>
    <submittedName>
        <fullName evidence="3">Proteinase inhibitor I4 serpin</fullName>
    </submittedName>
</protein>